<dbReference type="InterPro" id="IPR001977">
    <property type="entry name" value="Depp_CoAkinase"/>
</dbReference>
<evidence type="ECO:0000313" key="8">
    <source>
        <dbReference type="Proteomes" id="UP000249123"/>
    </source>
</evidence>
<dbReference type="eggNOG" id="COG0237">
    <property type="taxonomic scope" value="Bacteria"/>
</dbReference>
<dbReference type="UniPathway" id="UPA00241">
    <property type="reaction ID" value="UER00356"/>
</dbReference>
<dbReference type="PANTHER" id="PTHR10695:SF46">
    <property type="entry name" value="BIFUNCTIONAL COENZYME A SYNTHASE-RELATED"/>
    <property type="match status" value="1"/>
</dbReference>
<comment type="catalytic activity">
    <reaction evidence="5">
        <text>3'-dephospho-CoA + ATP = ADP + CoA + H(+)</text>
        <dbReference type="Rhea" id="RHEA:18245"/>
        <dbReference type="ChEBI" id="CHEBI:15378"/>
        <dbReference type="ChEBI" id="CHEBI:30616"/>
        <dbReference type="ChEBI" id="CHEBI:57287"/>
        <dbReference type="ChEBI" id="CHEBI:57328"/>
        <dbReference type="ChEBI" id="CHEBI:456216"/>
        <dbReference type="EC" id="2.7.1.24"/>
    </reaction>
</comment>
<keyword evidence="8" id="KW-1185">Reference proteome</keyword>
<comment type="caution">
    <text evidence="7">The sequence shown here is derived from an EMBL/GenBank/DDBJ whole genome shotgun (WGS) entry which is preliminary data.</text>
</comment>
<proteinExistence type="inferred from homology"/>
<keyword evidence="2 5" id="KW-0547">Nucleotide-binding</keyword>
<gene>
    <name evidence="5" type="primary">coaE</name>
    <name evidence="7" type="ORF">HY3_12450</name>
</gene>
<evidence type="ECO:0000256" key="1">
    <source>
        <dbReference type="ARBA" id="ARBA00009018"/>
    </source>
</evidence>
<keyword evidence="5" id="KW-0418">Kinase</keyword>
<dbReference type="Gene3D" id="3.40.50.300">
    <property type="entry name" value="P-loop containing nucleotide triphosphate hydrolases"/>
    <property type="match status" value="1"/>
</dbReference>
<sequence>MIVLGLTGSIGMGKSATAELFREEGVPVYDADAEVHALYAKDGAAVAPVEAAFPGVTKDGAIDRTALRTRVLNDSEAMKTLEKIVHPLAGDAQKHFRDTAHKSGAPFIVLDIPLLYEAGGYAYCDYVAVVSAPAEVQRERVLSRPGMTAETFESILARQMPDADKRAKADFIISTAHGFEFARDCVQAIVRLMNRLAEEESDA</sequence>
<evidence type="ECO:0000256" key="5">
    <source>
        <dbReference type="HAMAP-Rule" id="MF_00376"/>
    </source>
</evidence>
<dbReference type="OrthoDB" id="9812943at2"/>
<feature type="binding site" evidence="5">
    <location>
        <begin position="11"/>
        <end position="16"/>
    </location>
    <ligand>
        <name>ATP</name>
        <dbReference type="ChEBI" id="CHEBI:30616"/>
    </ligand>
</feature>
<evidence type="ECO:0000256" key="4">
    <source>
        <dbReference type="ARBA" id="ARBA00022993"/>
    </source>
</evidence>
<reference evidence="7 8" key="1">
    <citation type="submission" date="2013-04" db="EMBL/GenBank/DDBJ databases">
        <title>Hyphomonas sp. T24B3 Genome Sequencing.</title>
        <authorList>
            <person name="Lai Q."/>
            <person name="Shao Z."/>
        </authorList>
    </citation>
    <scope>NUCLEOTIDE SEQUENCE [LARGE SCALE GENOMIC DNA]</scope>
    <source>
        <strain evidence="7 8">T24B3</strain>
    </source>
</reference>
<dbReference type="EMBL" id="AWFB01000018">
    <property type="protein sequence ID" value="RAN33579.1"/>
    <property type="molecule type" value="Genomic_DNA"/>
</dbReference>
<dbReference type="GO" id="GO:0015937">
    <property type="term" value="P:coenzyme A biosynthetic process"/>
    <property type="evidence" value="ECO:0007669"/>
    <property type="project" value="UniProtKB-UniRule"/>
</dbReference>
<dbReference type="PROSITE" id="PS51219">
    <property type="entry name" value="DPCK"/>
    <property type="match status" value="1"/>
</dbReference>
<keyword evidence="5" id="KW-0808">Transferase</keyword>
<dbReference type="InterPro" id="IPR027417">
    <property type="entry name" value="P-loop_NTPase"/>
</dbReference>
<comment type="similarity">
    <text evidence="1 5">Belongs to the CoaE family.</text>
</comment>
<dbReference type="HAMAP" id="MF_00376">
    <property type="entry name" value="Dephospho_CoA_kinase"/>
    <property type="match status" value="1"/>
</dbReference>
<dbReference type="Proteomes" id="UP000249123">
    <property type="component" value="Unassembled WGS sequence"/>
</dbReference>
<dbReference type="PANTHER" id="PTHR10695">
    <property type="entry name" value="DEPHOSPHO-COA KINASE-RELATED"/>
    <property type="match status" value="1"/>
</dbReference>
<evidence type="ECO:0000256" key="6">
    <source>
        <dbReference type="NCBIfam" id="TIGR00152"/>
    </source>
</evidence>
<accession>A0A062U4P6</accession>
<protein>
    <recommendedName>
        <fullName evidence="5 6">Dephospho-CoA kinase</fullName>
        <ecNumber evidence="5 6">2.7.1.24</ecNumber>
    </recommendedName>
    <alternativeName>
        <fullName evidence="5">Dephosphocoenzyme A kinase</fullName>
    </alternativeName>
</protein>
<dbReference type="GO" id="GO:0005737">
    <property type="term" value="C:cytoplasm"/>
    <property type="evidence" value="ECO:0007669"/>
    <property type="project" value="UniProtKB-SubCell"/>
</dbReference>
<dbReference type="CDD" id="cd02022">
    <property type="entry name" value="DPCK"/>
    <property type="match status" value="1"/>
</dbReference>
<comment type="function">
    <text evidence="5">Catalyzes the phosphorylation of the 3'-hydroxyl group of dephosphocoenzyme A to form coenzyme A.</text>
</comment>
<dbReference type="GO" id="GO:0005524">
    <property type="term" value="F:ATP binding"/>
    <property type="evidence" value="ECO:0007669"/>
    <property type="project" value="UniProtKB-UniRule"/>
</dbReference>
<dbReference type="STRING" id="1280941.HY2_12350"/>
<keyword evidence="5" id="KW-0963">Cytoplasm</keyword>
<dbReference type="GO" id="GO:0004140">
    <property type="term" value="F:dephospho-CoA kinase activity"/>
    <property type="evidence" value="ECO:0007669"/>
    <property type="project" value="UniProtKB-UniRule"/>
</dbReference>
<accession>A0A328K680</accession>
<dbReference type="AlphaFoldDB" id="A0A062U4P6"/>
<dbReference type="NCBIfam" id="TIGR00152">
    <property type="entry name" value="dephospho-CoA kinase"/>
    <property type="match status" value="1"/>
</dbReference>
<dbReference type="RefSeq" id="WP_034826188.1">
    <property type="nucleotide sequence ID" value="NZ_AWFA01000018.1"/>
</dbReference>
<dbReference type="Pfam" id="PF01121">
    <property type="entry name" value="CoaE"/>
    <property type="match status" value="1"/>
</dbReference>
<comment type="subcellular location">
    <subcellularLocation>
        <location evidence="5">Cytoplasm</location>
    </subcellularLocation>
</comment>
<dbReference type="SUPFAM" id="SSF52540">
    <property type="entry name" value="P-loop containing nucleoside triphosphate hydrolases"/>
    <property type="match status" value="1"/>
</dbReference>
<keyword evidence="4 5" id="KW-0173">Coenzyme A biosynthesis</keyword>
<comment type="pathway">
    <text evidence="5">Cofactor biosynthesis; coenzyme A biosynthesis; CoA from (R)-pantothenate: step 5/5.</text>
</comment>
<evidence type="ECO:0000313" key="7">
    <source>
        <dbReference type="EMBL" id="RAN33579.1"/>
    </source>
</evidence>
<evidence type="ECO:0000256" key="2">
    <source>
        <dbReference type="ARBA" id="ARBA00022741"/>
    </source>
</evidence>
<evidence type="ECO:0000256" key="3">
    <source>
        <dbReference type="ARBA" id="ARBA00022840"/>
    </source>
</evidence>
<name>A0A062U4P6_9PROT</name>
<keyword evidence="3 5" id="KW-0067">ATP-binding</keyword>
<dbReference type="EC" id="2.7.1.24" evidence="5 6"/>
<organism evidence="7 8">
    <name type="scientific">Hyphomonas pacifica</name>
    <dbReference type="NCBI Taxonomy" id="1280941"/>
    <lineage>
        <taxon>Bacteria</taxon>
        <taxon>Pseudomonadati</taxon>
        <taxon>Pseudomonadota</taxon>
        <taxon>Alphaproteobacteria</taxon>
        <taxon>Hyphomonadales</taxon>
        <taxon>Hyphomonadaceae</taxon>
        <taxon>Hyphomonas</taxon>
    </lineage>
</organism>